<proteinExistence type="predicted"/>
<evidence type="ECO:0000256" key="2">
    <source>
        <dbReference type="ARBA" id="ARBA00022692"/>
    </source>
</evidence>
<feature type="transmembrane region" description="Helical" evidence="6">
    <location>
        <begin position="243"/>
        <end position="261"/>
    </location>
</feature>
<keyword evidence="3 6" id="KW-1133">Transmembrane helix</keyword>
<evidence type="ECO:0000256" key="6">
    <source>
        <dbReference type="SAM" id="Phobius"/>
    </source>
</evidence>
<dbReference type="STRING" id="1276538.A0A1X7RY15"/>
<dbReference type="AlphaFoldDB" id="A0A1X7RY15"/>
<dbReference type="EMBL" id="LT853698">
    <property type="protein sequence ID" value="SMQ52285.1"/>
    <property type="molecule type" value="Genomic_DNA"/>
</dbReference>
<name>A0A1X7RY15_ZYMT9</name>
<evidence type="ECO:0000256" key="3">
    <source>
        <dbReference type="ARBA" id="ARBA00022989"/>
    </source>
</evidence>
<feature type="transmembrane region" description="Helical" evidence="6">
    <location>
        <begin position="149"/>
        <end position="168"/>
    </location>
</feature>
<feature type="transmembrane region" description="Helical" evidence="6">
    <location>
        <begin position="180"/>
        <end position="202"/>
    </location>
</feature>
<dbReference type="PANTHER" id="PTHR23502:SF188">
    <property type="entry name" value="MAJOR FACILITATOR SUPERFAMILY (MFS) PROFILE DOMAIN-CONTAINING PROTEIN"/>
    <property type="match status" value="1"/>
</dbReference>
<evidence type="ECO:0000313" key="8">
    <source>
        <dbReference type="EMBL" id="SMQ52285.1"/>
    </source>
</evidence>
<feature type="transmembrane region" description="Helical" evidence="6">
    <location>
        <begin position="315"/>
        <end position="334"/>
    </location>
</feature>
<reference evidence="8 9" key="1">
    <citation type="submission" date="2016-06" db="EMBL/GenBank/DDBJ databases">
        <authorList>
            <person name="Kjaerup R.B."/>
            <person name="Dalgaard T.S."/>
            <person name="Juul-Madsen H.R."/>
        </authorList>
    </citation>
    <scope>NUCLEOTIDE SEQUENCE [LARGE SCALE GENOMIC DNA]</scope>
</reference>
<evidence type="ECO:0000256" key="4">
    <source>
        <dbReference type="ARBA" id="ARBA00023136"/>
    </source>
</evidence>
<dbReference type="InterPro" id="IPR020846">
    <property type="entry name" value="MFS_dom"/>
</dbReference>
<dbReference type="GO" id="GO:0022857">
    <property type="term" value="F:transmembrane transporter activity"/>
    <property type="evidence" value="ECO:0007669"/>
    <property type="project" value="InterPro"/>
</dbReference>
<dbReference type="Gene3D" id="1.20.1250.20">
    <property type="entry name" value="MFS general substrate transporter like domains"/>
    <property type="match status" value="1"/>
</dbReference>
<feature type="transmembrane region" description="Helical" evidence="6">
    <location>
        <begin position="412"/>
        <end position="433"/>
    </location>
</feature>
<evidence type="ECO:0000256" key="5">
    <source>
        <dbReference type="SAM" id="MobiDB-lite"/>
    </source>
</evidence>
<sequence length="560" mass="61546">MQAIRQYRALGRKVAEEVAAGQIHSLSDEKPSVLDTGESDDYQHTTTSLKPKHIQRSDAPIVVGWQSAEDPFNPRNWSMTRRLSTFAIIWLNTFSCDWASSADSQNDKDIAAAFHVSQEAEGLSPSLYTFGIAFGALFAAPISETIGRSPLYVGARFLHLIWLIGVALAPNFGAQCAFRFLAGVAASQLIAVQGASIADLFGPVHRTLIWPTAAMASFAGTALSPVVGAWIAQSGADWRLAEWVAVIVSGISFITTTLFLPETFEPIILSWRARHLRKLTGCERFQAEIEIDATLGGRLKTAILRAVHMLTREPIVILLGSWLVLSYLVIYCFLQGFAFIFGKTHGFSRGLIGTSFIAIVVGGLLWYATMPYYYRLYKSKVGKIHEGISGSQDKSTIMAANSPGVDLPDPEYRLWLALLAAPAFPISLFWLGWTNYASISPWSNLGAVVLLGFSWAGVYVTVYQYILDTYGTYAGSALAIITNWRYLVAGAINLVARPMYSKLGVHWTMTMVGSLAAIQMFLPVVFYFYGSRIRKRSSFAGQYVPAVKPLGQQGEALSWR</sequence>
<dbReference type="PROSITE" id="PS50850">
    <property type="entry name" value="MFS"/>
    <property type="match status" value="1"/>
</dbReference>
<evidence type="ECO:0000313" key="9">
    <source>
        <dbReference type="Proteomes" id="UP000215127"/>
    </source>
</evidence>
<dbReference type="PANTHER" id="PTHR23502">
    <property type="entry name" value="MAJOR FACILITATOR SUPERFAMILY"/>
    <property type="match status" value="1"/>
</dbReference>
<keyword evidence="4 6" id="KW-0472">Membrane</keyword>
<organism evidence="8 9">
    <name type="scientific">Zymoseptoria tritici (strain ST99CH_3D7)</name>
    <dbReference type="NCBI Taxonomy" id="1276538"/>
    <lineage>
        <taxon>Eukaryota</taxon>
        <taxon>Fungi</taxon>
        <taxon>Dikarya</taxon>
        <taxon>Ascomycota</taxon>
        <taxon>Pezizomycotina</taxon>
        <taxon>Dothideomycetes</taxon>
        <taxon>Dothideomycetidae</taxon>
        <taxon>Mycosphaerellales</taxon>
        <taxon>Mycosphaerellaceae</taxon>
        <taxon>Zymoseptoria</taxon>
    </lineage>
</organism>
<feature type="transmembrane region" description="Helical" evidence="6">
    <location>
        <begin position="507"/>
        <end position="529"/>
    </location>
</feature>
<dbReference type="InterPro" id="IPR011701">
    <property type="entry name" value="MFS"/>
</dbReference>
<dbReference type="Proteomes" id="UP000215127">
    <property type="component" value="Chromosome 7"/>
</dbReference>
<keyword evidence="2 6" id="KW-0812">Transmembrane</keyword>
<evidence type="ECO:0000256" key="1">
    <source>
        <dbReference type="ARBA" id="ARBA00004141"/>
    </source>
</evidence>
<dbReference type="Pfam" id="PF07690">
    <property type="entry name" value="MFS_1"/>
    <property type="match status" value="1"/>
</dbReference>
<dbReference type="GO" id="GO:0005886">
    <property type="term" value="C:plasma membrane"/>
    <property type="evidence" value="ECO:0007669"/>
    <property type="project" value="TreeGrafter"/>
</dbReference>
<feature type="domain" description="Major facilitator superfamily (MFS) profile" evidence="7">
    <location>
        <begin position="85"/>
        <end position="534"/>
    </location>
</feature>
<dbReference type="SUPFAM" id="SSF103473">
    <property type="entry name" value="MFS general substrate transporter"/>
    <property type="match status" value="1"/>
</dbReference>
<feature type="region of interest" description="Disordered" evidence="5">
    <location>
        <begin position="29"/>
        <end position="50"/>
    </location>
</feature>
<feature type="transmembrane region" description="Helical" evidence="6">
    <location>
        <begin position="346"/>
        <end position="368"/>
    </location>
</feature>
<keyword evidence="9" id="KW-1185">Reference proteome</keyword>
<protein>
    <recommendedName>
        <fullName evidence="7">Major facilitator superfamily (MFS) profile domain-containing protein</fullName>
    </recommendedName>
</protein>
<dbReference type="InterPro" id="IPR036259">
    <property type="entry name" value="MFS_trans_sf"/>
</dbReference>
<feature type="transmembrane region" description="Helical" evidence="6">
    <location>
        <begin position="127"/>
        <end position="143"/>
    </location>
</feature>
<evidence type="ECO:0000259" key="7">
    <source>
        <dbReference type="PROSITE" id="PS50850"/>
    </source>
</evidence>
<accession>A0A1X7RY15</accession>
<gene>
    <name evidence="8" type="ORF">ZT3D7_G7438</name>
</gene>
<comment type="subcellular location">
    <subcellularLocation>
        <location evidence="1">Membrane</location>
        <topology evidence="1">Multi-pass membrane protein</topology>
    </subcellularLocation>
</comment>
<feature type="transmembrane region" description="Helical" evidence="6">
    <location>
        <begin position="208"/>
        <end position="231"/>
    </location>
</feature>
<feature type="transmembrane region" description="Helical" evidence="6">
    <location>
        <begin position="445"/>
        <end position="467"/>
    </location>
</feature>